<dbReference type="AlphaFoldDB" id="A0A1R3U1W8"/>
<proteinExistence type="predicted"/>
<evidence type="ECO:0000313" key="1">
    <source>
        <dbReference type="EMBL" id="SCX33621.1"/>
    </source>
</evidence>
<protein>
    <submittedName>
        <fullName evidence="1">Uncharacterized protein</fullName>
    </submittedName>
</protein>
<name>A0A1R3U1W8_9HYPH</name>
<accession>A0A1R3U1W8</accession>
<sequence>MPNATQQSVLPIDVDIRIKIEDKAKSVVSASQITTGV</sequence>
<reference evidence="2" key="1">
    <citation type="submission" date="2016-10" db="EMBL/GenBank/DDBJ databases">
        <authorList>
            <person name="Wibberg D."/>
        </authorList>
    </citation>
    <scope>NUCLEOTIDE SEQUENCE [LARGE SCALE GENOMIC DNA]</scope>
</reference>
<organism evidence="1 2">
    <name type="scientific">Agrobacterium rosae</name>
    <dbReference type="NCBI Taxonomy" id="1972867"/>
    <lineage>
        <taxon>Bacteria</taxon>
        <taxon>Pseudomonadati</taxon>
        <taxon>Pseudomonadota</taxon>
        <taxon>Alphaproteobacteria</taxon>
        <taxon>Hyphomicrobiales</taxon>
        <taxon>Rhizobiaceae</taxon>
        <taxon>Rhizobium/Agrobacterium group</taxon>
        <taxon>Agrobacterium</taxon>
    </lineage>
</organism>
<dbReference type="Proteomes" id="UP000187891">
    <property type="component" value="Unassembled WGS sequence"/>
</dbReference>
<gene>
    <name evidence="1" type="ORF">DSM25559_4221</name>
</gene>
<dbReference type="EMBL" id="FMUE01000013">
    <property type="protein sequence ID" value="SCX33621.1"/>
    <property type="molecule type" value="Genomic_DNA"/>
</dbReference>
<evidence type="ECO:0000313" key="2">
    <source>
        <dbReference type="Proteomes" id="UP000187891"/>
    </source>
</evidence>